<dbReference type="Gene3D" id="3.30.2400.30">
    <property type="match status" value="1"/>
</dbReference>
<evidence type="ECO:0000256" key="1">
    <source>
        <dbReference type="ARBA" id="ARBA00033738"/>
    </source>
</evidence>
<evidence type="ECO:0000256" key="3">
    <source>
        <dbReference type="ARBA" id="ARBA00033787"/>
    </source>
</evidence>
<sequence>MLNREFAPITNKAWNEIDERAKEVLKSYLSARRAVKVNGPFGLDFNVITEGRLDNIVDEGELCYGNYTVLPLTESRIEFEMDRWELDNLDRGAKDVDYEPLEKAAEKIALFEENAIYNGLNNASIVGLENSVTNKTIPFGKDLPNIMEAISLGLIKLRESYQNGPFNLIVGEEIYKRILSTNSSYPLEERIEELIGGKIIYSHVISGAYLLPHDHEDLELTIGQDFAIGYKSYTDKSVRFFITESFTFRVLDSSLIIKYDVN</sequence>
<dbReference type="RefSeq" id="WP_262428605.1">
    <property type="nucleotide sequence ID" value="NZ_JACRTG010000008.1"/>
</dbReference>
<dbReference type="Pfam" id="PF04454">
    <property type="entry name" value="Linocin_M18"/>
    <property type="match status" value="1"/>
</dbReference>
<accession>A0A926EP61</accession>
<dbReference type="PIRSF" id="PIRSF019254">
    <property type="entry name" value="CFP29"/>
    <property type="match status" value="1"/>
</dbReference>
<evidence type="ECO:0000313" key="5">
    <source>
        <dbReference type="EMBL" id="MBC8587133.1"/>
    </source>
</evidence>
<dbReference type="Proteomes" id="UP000601171">
    <property type="component" value="Unassembled WGS sequence"/>
</dbReference>
<keyword evidence="3" id="KW-1284">Encapsulin nanocompartment</keyword>
<gene>
    <name evidence="5" type="ORF">H8707_02600</name>
</gene>
<dbReference type="AlphaFoldDB" id="A0A926EP61"/>
<evidence type="ECO:0000313" key="6">
    <source>
        <dbReference type="Proteomes" id="UP000601171"/>
    </source>
</evidence>
<name>A0A926EP61_9FIRM</name>
<dbReference type="PANTHER" id="PTHR37165:SF1">
    <property type="entry name" value="TYPE 1 ENCAPSULIN SHELL PROTEIN"/>
    <property type="match status" value="1"/>
</dbReference>
<comment type="caution">
    <text evidence="5">The sequence shown here is derived from an EMBL/GenBank/DDBJ whole genome shotgun (WGS) entry which is preliminary data.</text>
</comment>
<keyword evidence="6" id="KW-1185">Reference proteome</keyword>
<dbReference type="GO" id="GO:0140737">
    <property type="term" value="C:encapsulin nanocompartment"/>
    <property type="evidence" value="ECO:0007669"/>
    <property type="project" value="UniProtKB-SubCell"/>
</dbReference>
<dbReference type="Gene3D" id="3.30.2320.10">
    <property type="entry name" value="hypothetical protein PF0899 domain"/>
    <property type="match status" value="1"/>
</dbReference>
<evidence type="ECO:0000256" key="4">
    <source>
        <dbReference type="ARBA" id="ARBA00050023"/>
    </source>
</evidence>
<proteinExistence type="inferred from homology"/>
<comment type="subcellular location">
    <subcellularLocation>
        <location evidence="1">Encapsulin nanocompartment</location>
    </subcellularLocation>
</comment>
<reference evidence="5" key="1">
    <citation type="submission" date="2020-08" db="EMBL/GenBank/DDBJ databases">
        <title>Genome public.</title>
        <authorList>
            <person name="Liu C."/>
            <person name="Sun Q."/>
        </authorList>
    </citation>
    <scope>NUCLEOTIDE SEQUENCE</scope>
    <source>
        <strain evidence="5">BX21</strain>
    </source>
</reference>
<evidence type="ECO:0000256" key="2">
    <source>
        <dbReference type="ARBA" id="ARBA00033743"/>
    </source>
</evidence>
<comment type="similarity">
    <text evidence="2">Belongs to the encapsulin family. Family 1 subfamily.</text>
</comment>
<dbReference type="InterPro" id="IPR051429">
    <property type="entry name" value="Encapsulin_nc"/>
</dbReference>
<dbReference type="InterPro" id="IPR007544">
    <property type="entry name" value="ENCAP"/>
</dbReference>
<protein>
    <recommendedName>
        <fullName evidence="4">Type 1 encapsulin shell protein</fullName>
    </recommendedName>
</protein>
<dbReference type="PANTHER" id="PTHR37165">
    <property type="entry name" value="PEPTIDASE U56 FAMILY"/>
    <property type="match status" value="1"/>
</dbReference>
<dbReference type="NCBIfam" id="NF041155">
    <property type="entry name" value="encap_f1"/>
    <property type="match status" value="1"/>
</dbReference>
<organism evidence="5 6">
    <name type="scientific">Paratissierella segnis</name>
    <dbReference type="NCBI Taxonomy" id="2763679"/>
    <lineage>
        <taxon>Bacteria</taxon>
        <taxon>Bacillati</taxon>
        <taxon>Bacillota</taxon>
        <taxon>Tissierellia</taxon>
        <taxon>Tissierellales</taxon>
        <taxon>Tissierellaceae</taxon>
        <taxon>Paratissierella</taxon>
    </lineage>
</organism>
<dbReference type="EMBL" id="JACRTG010000008">
    <property type="protein sequence ID" value="MBC8587133.1"/>
    <property type="molecule type" value="Genomic_DNA"/>
</dbReference>